<dbReference type="EMBL" id="KN837402">
    <property type="protein sequence ID" value="KIJ25706.1"/>
    <property type="molecule type" value="Genomic_DNA"/>
</dbReference>
<evidence type="ECO:0008006" key="3">
    <source>
        <dbReference type="Google" id="ProtNLM"/>
    </source>
</evidence>
<keyword evidence="2" id="KW-1185">Reference proteome</keyword>
<name>A0A0C9UJX7_SPHS4</name>
<gene>
    <name evidence="1" type="ORF">M422DRAFT_273338</name>
</gene>
<dbReference type="AlphaFoldDB" id="A0A0C9UJX7"/>
<evidence type="ECO:0000313" key="1">
    <source>
        <dbReference type="EMBL" id="KIJ25706.1"/>
    </source>
</evidence>
<protein>
    <recommendedName>
        <fullName evidence="3">Lysophospholipase</fullName>
    </recommendedName>
</protein>
<feature type="non-terminal residue" evidence="1">
    <location>
        <position position="1"/>
    </location>
</feature>
<reference evidence="1 2" key="1">
    <citation type="submission" date="2014-06" db="EMBL/GenBank/DDBJ databases">
        <title>Evolutionary Origins and Diversification of the Mycorrhizal Mutualists.</title>
        <authorList>
            <consortium name="DOE Joint Genome Institute"/>
            <consortium name="Mycorrhizal Genomics Consortium"/>
            <person name="Kohler A."/>
            <person name="Kuo A."/>
            <person name="Nagy L.G."/>
            <person name="Floudas D."/>
            <person name="Copeland A."/>
            <person name="Barry K.W."/>
            <person name="Cichocki N."/>
            <person name="Veneault-Fourrey C."/>
            <person name="LaButti K."/>
            <person name="Lindquist E.A."/>
            <person name="Lipzen A."/>
            <person name="Lundell T."/>
            <person name="Morin E."/>
            <person name="Murat C."/>
            <person name="Riley R."/>
            <person name="Ohm R."/>
            <person name="Sun H."/>
            <person name="Tunlid A."/>
            <person name="Henrissat B."/>
            <person name="Grigoriev I.V."/>
            <person name="Hibbett D.S."/>
            <person name="Martin F."/>
        </authorList>
    </citation>
    <scope>NUCLEOTIDE SEQUENCE [LARGE SCALE GENOMIC DNA]</scope>
    <source>
        <strain evidence="1 2">SS14</strain>
    </source>
</reference>
<dbReference type="HOGENOM" id="CLU_1357575_0_0_1"/>
<sequence>YVVITEGTSSPFVGIILTGFVHVLVGPEILNSSIGQLFAPAKNVDPLRWGHLDPGYITSPSEDTRAVFYGPNGSFDPTISNLDFLTKDVGSTWPTSQVANIFTPTKFQGSVTAIIGGLDKTAHCPCDSETYQLSEKFYFPDADFNMIVIEGQGHSLNLDFGALQLFPLMLDIFDGATKDYCPLGVALFSQKFGQGIFCLSCD</sequence>
<proteinExistence type="predicted"/>
<evidence type="ECO:0000313" key="2">
    <source>
        <dbReference type="Proteomes" id="UP000054279"/>
    </source>
</evidence>
<dbReference type="Proteomes" id="UP000054279">
    <property type="component" value="Unassembled WGS sequence"/>
</dbReference>
<organism evidence="1 2">
    <name type="scientific">Sphaerobolus stellatus (strain SS14)</name>
    <dbReference type="NCBI Taxonomy" id="990650"/>
    <lineage>
        <taxon>Eukaryota</taxon>
        <taxon>Fungi</taxon>
        <taxon>Dikarya</taxon>
        <taxon>Basidiomycota</taxon>
        <taxon>Agaricomycotina</taxon>
        <taxon>Agaricomycetes</taxon>
        <taxon>Phallomycetidae</taxon>
        <taxon>Geastrales</taxon>
        <taxon>Sphaerobolaceae</taxon>
        <taxon>Sphaerobolus</taxon>
    </lineage>
</organism>
<dbReference type="OrthoDB" id="1743579at2759"/>
<accession>A0A0C9UJX7</accession>